<gene>
    <name evidence="1" type="ORF">TCMB3V08_LOCUS6455</name>
</gene>
<reference evidence="1" key="1">
    <citation type="submission" date="2020-11" db="EMBL/GenBank/DDBJ databases">
        <authorList>
            <person name="Tran Van P."/>
        </authorList>
    </citation>
    <scope>NUCLEOTIDE SEQUENCE</scope>
</reference>
<dbReference type="AlphaFoldDB" id="A0A7R9P8T4"/>
<organism evidence="1">
    <name type="scientific">Timema californicum</name>
    <name type="common">California timema</name>
    <name type="synonym">Walking stick</name>
    <dbReference type="NCBI Taxonomy" id="61474"/>
    <lineage>
        <taxon>Eukaryota</taxon>
        <taxon>Metazoa</taxon>
        <taxon>Ecdysozoa</taxon>
        <taxon>Arthropoda</taxon>
        <taxon>Hexapoda</taxon>
        <taxon>Insecta</taxon>
        <taxon>Pterygota</taxon>
        <taxon>Neoptera</taxon>
        <taxon>Polyneoptera</taxon>
        <taxon>Phasmatodea</taxon>
        <taxon>Timematodea</taxon>
        <taxon>Timematoidea</taxon>
        <taxon>Timematidae</taxon>
        <taxon>Timema</taxon>
    </lineage>
</organism>
<sequence length="278" mass="30846">MEEEPTSPTKGSWLRRDFPSCPVMTESTACTWSSVPKLSAAHVIRVTTLKGHNHDVLVKGTSQEVFVPQSSGCRTLTRQTPSQGLYEARDRVGRRADSVARFTVHDLGYEHFGHFLGKGGEVAFLSPVAYQLVEELYLNLAGCLDKSPGQQWDSRLGRRSSNNGHVNVSCVGEVLFGDRGICPDRVESRHSNDFVGVVDPVQFHYLRDKGHHPIHGLRADTQNRVRAQRSALSSRKYLKSVRKFFDAGEDPDSAVGVDETDVSPQLFDARDVIKAQLS</sequence>
<protein>
    <submittedName>
        <fullName evidence="1">(California timema) hypothetical protein</fullName>
    </submittedName>
</protein>
<evidence type="ECO:0000313" key="1">
    <source>
        <dbReference type="EMBL" id="CAD7573830.1"/>
    </source>
</evidence>
<dbReference type="EMBL" id="OE181883">
    <property type="protein sequence ID" value="CAD7573830.1"/>
    <property type="molecule type" value="Genomic_DNA"/>
</dbReference>
<name>A0A7R9P8T4_TIMCA</name>
<accession>A0A7R9P8T4</accession>
<proteinExistence type="predicted"/>